<dbReference type="Gene3D" id="3.30.70.2450">
    <property type="match status" value="1"/>
</dbReference>
<dbReference type="SUPFAM" id="SSF51905">
    <property type="entry name" value="FAD/NAD(P)-binding domain"/>
    <property type="match status" value="1"/>
</dbReference>
<dbReference type="PRINTS" id="PR00420">
    <property type="entry name" value="RNGMNOXGNASE"/>
</dbReference>
<evidence type="ECO:0000256" key="1">
    <source>
        <dbReference type="ARBA" id="ARBA00001974"/>
    </source>
</evidence>
<protein>
    <submittedName>
        <fullName evidence="5">FAD-dependent oxidoreductase</fullName>
    </submittedName>
</protein>
<dbReference type="PANTHER" id="PTHR43004:SF19">
    <property type="entry name" value="BINDING MONOOXYGENASE, PUTATIVE (JCVI)-RELATED"/>
    <property type="match status" value="1"/>
</dbReference>
<dbReference type="Pfam" id="PF01494">
    <property type="entry name" value="FAD_binding_3"/>
    <property type="match status" value="1"/>
</dbReference>
<dbReference type="Gene3D" id="3.50.50.60">
    <property type="entry name" value="FAD/NAD(P)-binding domain"/>
    <property type="match status" value="1"/>
</dbReference>
<dbReference type="PANTHER" id="PTHR43004">
    <property type="entry name" value="TRK SYSTEM POTASSIUM UPTAKE PROTEIN"/>
    <property type="match status" value="1"/>
</dbReference>
<gene>
    <name evidence="5" type="ORF">AOC03_07495</name>
</gene>
<dbReference type="InterPro" id="IPR050641">
    <property type="entry name" value="RIFMO-like"/>
</dbReference>
<keyword evidence="6" id="KW-1185">Reference proteome</keyword>
<evidence type="ECO:0000313" key="6">
    <source>
        <dbReference type="Proteomes" id="UP000059847"/>
    </source>
</evidence>
<feature type="domain" description="FAD-binding" evidence="4">
    <location>
        <begin position="18"/>
        <end position="365"/>
    </location>
</feature>
<dbReference type="GO" id="GO:0071949">
    <property type="term" value="F:FAD binding"/>
    <property type="evidence" value="ECO:0007669"/>
    <property type="project" value="InterPro"/>
</dbReference>
<sequence length="534" mass="59170">MTSPEGASTLSKTKSNATEVLIVGAGPTGLVQALWLNEQGIKVRIIDKSAQAGSQSRALVVQARTLELYRQLGLADKVVQEGYRSAGINLWSQGKKRAHLTLGEMGKTITPYPFILIYPQDKHEKLLEQELANRQIIVERGVELIDFVSQDTTDTAKVTAKIRHKNGYEESVISRFLVGCDGASSTVRKTLNADFAGGTYEQIFFVADVDTSVNPFEGEIQVVFEGADFLLVMPYGEHGTIRLVSSVSPKRTPTTEADIKALTFKDIDTTALDSIGIKVTSVNWFSSYKVHHRVTDHFRHGSVFLIGDAAHVHSPAGGQGMNTGIGDAINLAWKLAAVLKGQAPDTILDSIESERRVFAHKLVDTTDRLFKFVTAQGALADFVRTHIAPTVVKFSWHNDFVREMLFKTISQTQMNYADSELSFGTVGDIHAGERLPYVQFDKQDNYDSLRMISWQLHVYGEPTAALQQWCEFNNINLITFVWRDEFATAGLTKDAIYLLRPDSYIAVVCANADISVLDNYLESRGFKLYSLATS</sequence>
<dbReference type="STRING" id="45610.AOC03_07495"/>
<evidence type="ECO:0000256" key="3">
    <source>
        <dbReference type="ARBA" id="ARBA00022827"/>
    </source>
</evidence>
<evidence type="ECO:0000256" key="2">
    <source>
        <dbReference type="ARBA" id="ARBA00022630"/>
    </source>
</evidence>
<dbReference type="AlphaFoldDB" id="A0A0M3V9E5"/>
<dbReference type="EMBL" id="CP012678">
    <property type="protein sequence ID" value="ALF60803.1"/>
    <property type="molecule type" value="Genomic_DNA"/>
</dbReference>
<evidence type="ECO:0000313" key="5">
    <source>
        <dbReference type="EMBL" id="ALF60803.1"/>
    </source>
</evidence>
<dbReference type="GO" id="GO:0016709">
    <property type="term" value="F:oxidoreductase activity, acting on paired donors, with incorporation or reduction of molecular oxygen, NAD(P)H as one donor, and incorporation of one atom of oxygen"/>
    <property type="evidence" value="ECO:0007669"/>
    <property type="project" value="UniProtKB-ARBA"/>
</dbReference>
<dbReference type="InterPro" id="IPR002938">
    <property type="entry name" value="FAD-bd"/>
</dbReference>
<organism evidence="5 6">
    <name type="scientific">Psychrobacter urativorans</name>
    <dbReference type="NCBI Taxonomy" id="45610"/>
    <lineage>
        <taxon>Bacteria</taxon>
        <taxon>Pseudomonadati</taxon>
        <taxon>Pseudomonadota</taxon>
        <taxon>Gammaproteobacteria</taxon>
        <taxon>Moraxellales</taxon>
        <taxon>Moraxellaceae</taxon>
        <taxon>Psychrobacter</taxon>
    </lineage>
</organism>
<proteinExistence type="predicted"/>
<dbReference type="KEGG" id="pur:AOC03_07495"/>
<evidence type="ECO:0000259" key="4">
    <source>
        <dbReference type="Pfam" id="PF01494"/>
    </source>
</evidence>
<dbReference type="Proteomes" id="UP000059847">
    <property type="component" value="Chromosome"/>
</dbReference>
<keyword evidence="2" id="KW-0285">Flavoprotein</keyword>
<keyword evidence="3" id="KW-0274">FAD</keyword>
<name>A0A0M3V9E5_9GAMM</name>
<accession>A0A0M3V9E5</accession>
<dbReference type="InterPro" id="IPR036188">
    <property type="entry name" value="FAD/NAD-bd_sf"/>
</dbReference>
<comment type="cofactor">
    <cofactor evidence="1">
        <name>FAD</name>
        <dbReference type="ChEBI" id="CHEBI:57692"/>
    </cofactor>
</comment>
<reference evidence="5 6" key="1">
    <citation type="submission" date="2015-09" db="EMBL/GenBank/DDBJ databases">
        <title>Complete genome of Psychrobacter urativorans R10.10B.</title>
        <authorList>
            <person name="See-Too W.S."/>
            <person name="Chan K.G."/>
        </authorList>
    </citation>
    <scope>NUCLEOTIDE SEQUENCE [LARGE SCALE GENOMIC DNA]</scope>
    <source>
        <strain evidence="5 6">R10.10B</strain>
    </source>
</reference>